<feature type="region of interest" description="Disordered" evidence="1">
    <location>
        <begin position="236"/>
        <end position="396"/>
    </location>
</feature>
<feature type="compositionally biased region" description="Basic and acidic residues" evidence="1">
    <location>
        <begin position="288"/>
        <end position="300"/>
    </location>
</feature>
<feature type="compositionally biased region" description="Basic and acidic residues" evidence="1">
    <location>
        <begin position="15"/>
        <end position="26"/>
    </location>
</feature>
<feature type="compositionally biased region" description="Basic and acidic residues" evidence="1">
    <location>
        <begin position="488"/>
        <end position="503"/>
    </location>
</feature>
<protein>
    <submittedName>
        <fullName evidence="2">Uncharacterized protein</fullName>
    </submittedName>
</protein>
<dbReference type="AlphaFoldDB" id="A0AA48QWR5"/>
<dbReference type="Proteomes" id="UP001233271">
    <property type="component" value="Chromosome 5"/>
</dbReference>
<feature type="compositionally biased region" description="Low complexity" evidence="1">
    <location>
        <begin position="155"/>
        <end position="173"/>
    </location>
</feature>
<keyword evidence="3" id="KW-1185">Reference proteome</keyword>
<proteinExistence type="predicted"/>
<feature type="compositionally biased region" description="Low complexity" evidence="1">
    <location>
        <begin position="536"/>
        <end position="549"/>
    </location>
</feature>
<feature type="compositionally biased region" description="Acidic residues" evidence="1">
    <location>
        <begin position="413"/>
        <end position="423"/>
    </location>
</feature>
<feature type="compositionally biased region" description="Low complexity" evidence="1">
    <location>
        <begin position="441"/>
        <end position="452"/>
    </location>
</feature>
<feature type="region of interest" description="Disordered" evidence="1">
    <location>
        <begin position="130"/>
        <end position="208"/>
    </location>
</feature>
<dbReference type="GeneID" id="85496510"/>
<evidence type="ECO:0000313" key="2">
    <source>
        <dbReference type="EMBL" id="BEI92640.1"/>
    </source>
</evidence>
<name>A0AA48QWR5_9TREE</name>
<feature type="compositionally biased region" description="Low complexity" evidence="1">
    <location>
        <begin position="250"/>
        <end position="263"/>
    </location>
</feature>
<accession>A0AA48QWR5</accession>
<feature type="compositionally biased region" description="Low complexity" evidence="1">
    <location>
        <begin position="681"/>
        <end position="719"/>
    </location>
</feature>
<dbReference type="RefSeq" id="XP_060457905.1">
    <property type="nucleotide sequence ID" value="XM_060601408.1"/>
</dbReference>
<feature type="region of interest" description="Disordered" evidence="1">
    <location>
        <begin position="665"/>
        <end position="719"/>
    </location>
</feature>
<dbReference type="EMBL" id="AP028216">
    <property type="protein sequence ID" value="BEI92640.1"/>
    <property type="molecule type" value="Genomic_DNA"/>
</dbReference>
<reference evidence="2" key="1">
    <citation type="journal article" date="2023" name="BMC Genomics">
        <title>Chromosome-level genome assemblies of Cutaneotrichosporon spp. (Trichosporonales, Basidiomycota) reveal imbalanced evolution between nucleotide sequences and chromosome synteny.</title>
        <authorList>
            <person name="Kobayashi Y."/>
            <person name="Kayamori A."/>
            <person name="Aoki K."/>
            <person name="Shiwa Y."/>
            <person name="Matsutani M."/>
            <person name="Fujita N."/>
            <person name="Sugita T."/>
            <person name="Iwasaki W."/>
            <person name="Tanaka N."/>
            <person name="Takashima M."/>
        </authorList>
    </citation>
    <scope>NUCLEOTIDE SEQUENCE</scope>
    <source>
        <strain evidence="2">HIS019</strain>
    </source>
</reference>
<evidence type="ECO:0000313" key="3">
    <source>
        <dbReference type="Proteomes" id="UP001233271"/>
    </source>
</evidence>
<organism evidence="2 3">
    <name type="scientific">Cutaneotrichosporon cavernicola</name>
    <dbReference type="NCBI Taxonomy" id="279322"/>
    <lineage>
        <taxon>Eukaryota</taxon>
        <taxon>Fungi</taxon>
        <taxon>Dikarya</taxon>
        <taxon>Basidiomycota</taxon>
        <taxon>Agaricomycotina</taxon>
        <taxon>Tremellomycetes</taxon>
        <taxon>Trichosporonales</taxon>
        <taxon>Trichosporonaceae</taxon>
        <taxon>Cutaneotrichosporon</taxon>
    </lineage>
</organism>
<gene>
    <name evidence="2" type="ORF">CcaverHIS019_0502680</name>
</gene>
<feature type="compositionally biased region" description="Basic residues" evidence="1">
    <location>
        <begin position="566"/>
        <end position="577"/>
    </location>
</feature>
<feature type="compositionally biased region" description="Basic and acidic residues" evidence="1">
    <location>
        <begin position="553"/>
        <end position="565"/>
    </location>
</feature>
<feature type="region of interest" description="Disordered" evidence="1">
    <location>
        <begin position="410"/>
        <end position="610"/>
    </location>
</feature>
<dbReference type="KEGG" id="ccac:CcaHIS019_0502680"/>
<feature type="compositionally biased region" description="Low complexity" evidence="1">
    <location>
        <begin position="303"/>
        <end position="332"/>
    </location>
</feature>
<evidence type="ECO:0000256" key="1">
    <source>
        <dbReference type="SAM" id="MobiDB-lite"/>
    </source>
</evidence>
<feature type="region of interest" description="Disordered" evidence="1">
    <location>
        <begin position="1"/>
        <end position="57"/>
    </location>
</feature>
<sequence>MLMHRAQAAVKAFSKKNEQPQLDEKAGMPISSASPVAEIPLPEDGVNAEPAEADEKPKFTIRALFAPKKKPTEAPAEAEAVQAVQAPDPFAAQNQEVVIDQSLMKPEAVEVATEEGEKKKGLARIFSLKRKRAVDSAGPSTTEAEPKAEVDPTTEEATPAEATEAPALEGPTEAESKRASWKRLRLSRAPSNTPKDDAEATLTRTQSPIIETTADILASVNAEPAEEKKENKFWVFGRKDEVSEPETVSPAEAAADAPAAAQDTEAKETPAPPKPTVWKRFMSISKIPEPEPKKDDKPEDAAETPATATESDPAPAPATATDTDTDAAPASEDSAEAPAPPETPVTEKKGFFVSFGRKASKVEAVDTPAEATEAKVDEAEPTPAPAAESEASDKRSSIYRIFSGFRKPVTEVATEEPTTEEPAEAPVAVTEESQVEELKEATPAPAAETSEAGSKGLYRIFSGRRKASKAEPSVASAQAETVAAETTEETKEECNCPAPKEEPAAESSRAGLFRLFSSRKASADANAENPKEEAEAPSADEPAAEATAEVSNEEVKEAPKEETPKVWKRLLSVHKKPTPSPDAEVRVADAESPPVAEATAAPNEEPKEEKANFVTRLRSLVPTKEKEAAVEAAVAETTEEPVEKVEKPGVIARVASALSLTRVKATTPADTVPAAEDAKSAEAAPVEAAKPAEEPVAAAAEPAAPVTAEASAPADAPKA</sequence>